<dbReference type="SUPFAM" id="SSF56935">
    <property type="entry name" value="Porins"/>
    <property type="match status" value="1"/>
</dbReference>
<proteinExistence type="inferred from homology"/>
<dbReference type="InterPro" id="IPR036942">
    <property type="entry name" value="Beta-barrel_TonB_sf"/>
</dbReference>
<dbReference type="NCBIfam" id="TIGR04057">
    <property type="entry name" value="SusC_RagA_signa"/>
    <property type="match status" value="1"/>
</dbReference>
<evidence type="ECO:0000256" key="1">
    <source>
        <dbReference type="ARBA" id="ARBA00004571"/>
    </source>
</evidence>
<evidence type="ECO:0000256" key="5">
    <source>
        <dbReference type="ARBA" id="ARBA00023136"/>
    </source>
</evidence>
<keyword evidence="6 7" id="KW-0998">Cell outer membrane</keyword>
<dbReference type="SUPFAM" id="SSF49464">
    <property type="entry name" value="Carboxypeptidase regulatory domain-like"/>
    <property type="match status" value="1"/>
</dbReference>
<evidence type="ECO:0000256" key="7">
    <source>
        <dbReference type="PROSITE-ProRule" id="PRU01360"/>
    </source>
</evidence>
<dbReference type="EMBL" id="CP119311">
    <property type="protein sequence ID" value="WEK35505.1"/>
    <property type="molecule type" value="Genomic_DNA"/>
</dbReference>
<comment type="subcellular location">
    <subcellularLocation>
        <location evidence="1 7">Cell outer membrane</location>
        <topology evidence="1 7">Multi-pass membrane protein</topology>
    </subcellularLocation>
</comment>
<keyword evidence="3 7" id="KW-1134">Transmembrane beta strand</keyword>
<keyword evidence="5 7" id="KW-0472">Membrane</keyword>
<dbReference type="Proteomes" id="UP001220610">
    <property type="component" value="Chromosome"/>
</dbReference>
<evidence type="ECO:0000313" key="8">
    <source>
        <dbReference type="EMBL" id="WEK35505.1"/>
    </source>
</evidence>
<name>A0AAJ5WW69_9BACT</name>
<dbReference type="Gene3D" id="2.40.170.20">
    <property type="entry name" value="TonB-dependent receptor, beta-barrel domain"/>
    <property type="match status" value="1"/>
</dbReference>
<gene>
    <name evidence="8" type="ORF">P0Y53_23685</name>
</gene>
<dbReference type="NCBIfam" id="TIGR04056">
    <property type="entry name" value="OMP_RagA_SusC"/>
    <property type="match status" value="1"/>
</dbReference>
<dbReference type="InterPro" id="IPR023997">
    <property type="entry name" value="TonB-dep_OMP_SusC/RagA_CS"/>
</dbReference>
<dbReference type="InterPro" id="IPR039426">
    <property type="entry name" value="TonB-dep_rcpt-like"/>
</dbReference>
<sequence length="1124" mass="124084">MRLVLLLLVVATHVSVFAKAQKLSMKKQNVSLLRIIKDIRLQTGYNFLYDAQILEVAPTVCVSVTDGDIRDVLDQCIEGLPLTYVIMENNVIISLKKEGLRHMSATGQRELTGRITDVKGDPLQGVSVAIKGSSAGTSTNAEGKYTIKVPDGEAVLIFSMVGFEEKEITVGAAAVLNVILKQKASEIGDVVVVGYGTSKRKDVTSAINSVKLDQSPLADLPNANALLALSSTVPGININPQSLAGQDPLASMSIRGEKSIDKNSAGINRPLLVVDGVIFNGTINEINIQDVATIDLLKDASAVAIYGSRSANGVIIITTKKGRSEKPVITLNASYALQDWSRKPEMQDNMDIYLKNRWDFRVNRGDIPANTPFNPSMILNATELNAYEAGVYTNWLDEITQDAPVQNYNLSIAGDNKRVNYYLSAGVFDQKGVIMNDRYKKITFMGKIDAEISKYIKIGAKINYYAADNSGLRPKMQESTWMTPLSFTTNQTAGYESWLPSHPGGTATSPIIGSTVRPGPAYATNELKDKTLNGTGWLSIQAPWIKGLSYRISLNGILNSGVDNQMLDPRFWVDTRVPAQMINYNNLYLSRSTGYAQTMNRNNWLLDQILSYSNSFGNHSVDVMAGYTRDASRYDVLRATGTGFNMPNPLLWDGLNLATTQTVSKTQVRYQNEGMMGRISYNYAGKYYLAGSFRRDGFSGFAPKNKYGNFSGISGGWTLSKESFFDAVSWVNYLKLRVSYGETGNQGINPYETLSKIATSYNVYGSESQLNIYPTSMSNQKLTWSSTAMQNIGLDFSLFGQRLSGSIDVYQSKTTDQLLTRSIPILTGYSSVLTNVGRVDNKGIEVILNGLAVAGDGKRHFRWEPSIVFALNRNKLVDLYGTFDKNGLPVNDIGSTPTGDAYLVGKSIHAVWDLKMLGIVQTDDQEYITKYGAKAGDVKFLDYNNDGKINADDRHYQGDRDPLFTTNFNNTFSYKNFSLYISFKWTAGNNQHFLGRNPYGVMVSTSVSSNAQLKDVTPWTPENPTQEFPRVDWTNGMSYQFWRNRGFVKLKDIALSYTVAPAVLSRLQIQNARFFISANNVFTATDWNGLDPEDGGFIAAQPGSNYNWSFPVLRTFSAGAVLSF</sequence>
<keyword evidence="4 7" id="KW-0812">Transmembrane</keyword>
<evidence type="ECO:0000256" key="2">
    <source>
        <dbReference type="ARBA" id="ARBA00022448"/>
    </source>
</evidence>
<dbReference type="InterPro" id="IPR037066">
    <property type="entry name" value="Plug_dom_sf"/>
</dbReference>
<accession>A0AAJ5WW69</accession>
<dbReference type="AlphaFoldDB" id="A0AAJ5WW69"/>
<keyword evidence="2 7" id="KW-0813">Transport</keyword>
<evidence type="ECO:0000256" key="3">
    <source>
        <dbReference type="ARBA" id="ARBA00022452"/>
    </source>
</evidence>
<dbReference type="Gene3D" id="2.60.40.1120">
    <property type="entry name" value="Carboxypeptidase-like, regulatory domain"/>
    <property type="match status" value="1"/>
</dbReference>
<reference evidence="8" key="1">
    <citation type="submission" date="2023-03" db="EMBL/GenBank/DDBJ databases">
        <title>Andean soil-derived lignocellulolytic bacterial consortium as a source of novel taxa and putative plastic-active enzymes.</title>
        <authorList>
            <person name="Diaz-Garcia L."/>
            <person name="Chuvochina M."/>
            <person name="Feuerriegel G."/>
            <person name="Bunk B."/>
            <person name="Sproer C."/>
            <person name="Streit W.R."/>
            <person name="Rodriguez L.M."/>
            <person name="Overmann J."/>
            <person name="Jimenez D.J."/>
        </authorList>
    </citation>
    <scope>NUCLEOTIDE SEQUENCE</scope>
    <source>
        <strain evidence="8">MAG 7</strain>
    </source>
</reference>
<dbReference type="InterPro" id="IPR023996">
    <property type="entry name" value="TonB-dep_OMP_SusC/RagA"/>
</dbReference>
<dbReference type="PROSITE" id="PS52016">
    <property type="entry name" value="TONB_DEPENDENT_REC_3"/>
    <property type="match status" value="1"/>
</dbReference>
<dbReference type="Pfam" id="PF13715">
    <property type="entry name" value="CarbopepD_reg_2"/>
    <property type="match status" value="1"/>
</dbReference>
<comment type="similarity">
    <text evidence="7">Belongs to the TonB-dependent receptor family.</text>
</comment>
<evidence type="ECO:0000256" key="6">
    <source>
        <dbReference type="ARBA" id="ARBA00023237"/>
    </source>
</evidence>
<dbReference type="Gene3D" id="2.170.130.10">
    <property type="entry name" value="TonB-dependent receptor, plug domain"/>
    <property type="match status" value="1"/>
</dbReference>
<evidence type="ECO:0000256" key="4">
    <source>
        <dbReference type="ARBA" id="ARBA00022692"/>
    </source>
</evidence>
<evidence type="ECO:0000313" key="9">
    <source>
        <dbReference type="Proteomes" id="UP001220610"/>
    </source>
</evidence>
<protein>
    <submittedName>
        <fullName evidence="8">SusC/RagA family TonB-linked outer membrane protein</fullName>
    </submittedName>
</protein>
<dbReference type="InterPro" id="IPR008969">
    <property type="entry name" value="CarboxyPept-like_regulatory"/>
</dbReference>
<dbReference type="GO" id="GO:0009279">
    <property type="term" value="C:cell outer membrane"/>
    <property type="evidence" value="ECO:0007669"/>
    <property type="project" value="UniProtKB-SubCell"/>
</dbReference>
<organism evidence="8 9">
    <name type="scientific">Candidatus Pseudobacter hemicellulosilyticus</name>
    <dbReference type="NCBI Taxonomy" id="3121375"/>
    <lineage>
        <taxon>Bacteria</taxon>
        <taxon>Pseudomonadati</taxon>
        <taxon>Bacteroidota</taxon>
        <taxon>Chitinophagia</taxon>
        <taxon>Chitinophagales</taxon>
        <taxon>Chitinophagaceae</taxon>
        <taxon>Pseudobacter</taxon>
    </lineage>
</organism>